<accession>A0A5B0KSY4</accession>
<dbReference type="EMBL" id="CP007794">
    <property type="protein sequence ID" value="AIB14523.1"/>
    <property type="molecule type" value="Genomic_DNA"/>
</dbReference>
<dbReference type="OrthoDB" id="9806540at2"/>
<dbReference type="PANTHER" id="PTHR34387">
    <property type="entry name" value="SLR1258 PROTEIN"/>
    <property type="match status" value="1"/>
</dbReference>
<dbReference type="Pfam" id="PF04402">
    <property type="entry name" value="SIMPL"/>
    <property type="match status" value="1"/>
</dbReference>
<reference evidence="1 3" key="1">
    <citation type="journal article" date="2014" name="Genome Announc.">
        <title>Complete Genome Sequence of the Model Rhizosphere Strain Azospirillum brasilense Az39, Successfully Applied in Agriculture.</title>
        <authorList>
            <person name="Rivera D."/>
            <person name="Revale S."/>
            <person name="Molina R."/>
            <person name="Gualpa J."/>
            <person name="Puente M."/>
            <person name="Maroniche G."/>
            <person name="Paris G."/>
            <person name="Baker D."/>
            <person name="Clavijo B."/>
            <person name="McLay K."/>
            <person name="Spaepen S."/>
            <person name="Perticari A."/>
            <person name="Vazquez M."/>
            <person name="Wisniewski-Dye F."/>
            <person name="Watkins C."/>
            <person name="Martinez-Abarca F."/>
            <person name="Vanderleyden J."/>
            <person name="Cassan F."/>
        </authorList>
    </citation>
    <scope>NUCLEOTIDE SEQUENCE [LARGE SCALE GENOMIC DNA]</scope>
    <source>
        <strain evidence="1 3">Az39</strain>
        <plasmid evidence="1">AbAZ39_p1</plasmid>
    </source>
</reference>
<dbReference type="PIRSF" id="PIRSF029033">
    <property type="entry name" value="UCP029033"/>
    <property type="match status" value="1"/>
</dbReference>
<dbReference type="InterPro" id="IPR007497">
    <property type="entry name" value="SIMPL/DUF541"/>
</dbReference>
<reference evidence="2 4" key="2">
    <citation type="submission" date="2019-07" db="EMBL/GenBank/DDBJ databases">
        <title>Genome sequencing of the stress-tolerant strain Azospirillum brasilense Az19.</title>
        <authorList>
            <person name="Maroniche G.A."/>
            <person name="Garcia J.E."/>
            <person name="Pagnussat L."/>
            <person name="Amenta M."/>
            <person name="Creus C.M."/>
        </authorList>
    </citation>
    <scope>NUCLEOTIDE SEQUENCE [LARGE SCALE GENOMIC DNA]</scope>
    <source>
        <strain evidence="2 4">Az19</strain>
    </source>
</reference>
<organism evidence="1 3">
    <name type="scientific">Azospirillum argentinense</name>
    <dbReference type="NCBI Taxonomy" id="2970906"/>
    <lineage>
        <taxon>Bacteria</taxon>
        <taxon>Pseudomonadati</taxon>
        <taxon>Pseudomonadota</taxon>
        <taxon>Alphaproteobacteria</taxon>
        <taxon>Rhodospirillales</taxon>
        <taxon>Azospirillaceae</taxon>
        <taxon>Azospirillum</taxon>
    </lineage>
</organism>
<dbReference type="RefSeq" id="WP_040134740.1">
    <property type="nucleotide sequence ID" value="NZ_CP007794.1"/>
</dbReference>
<protein>
    <recommendedName>
        <fullName evidence="5">SIMPL domain-containing protein</fullName>
    </recommendedName>
</protein>
<keyword evidence="1" id="KW-0614">Plasmid</keyword>
<evidence type="ECO:0000313" key="2">
    <source>
        <dbReference type="EMBL" id="KAA1055807.1"/>
    </source>
</evidence>
<name>A0A060DTP5_9PROT</name>
<sequence>MIGNRTALAAATFLAIGIAVAGWSAGREVAQVRLADRFVTVKGSAEREVKANLALWPVRFVATGDDLSAVQTKTAADEKAVLAFLERYGLGADAVVSRSLDLVDLLAQAYRQGPADQRYILTRTLMIRSPDVERVDRASQNLAELLDQGVTLGGEPGMGSGPNYLFTRLNDVKTEMIAEATAKAREAATQFATDSGATLGGIRRANQGLFQILARDEAPGIMESRQIDKIVRVVSTLDWELVD</sequence>
<evidence type="ECO:0000313" key="1">
    <source>
        <dbReference type="EMBL" id="AIB14523.1"/>
    </source>
</evidence>
<dbReference type="Proteomes" id="UP000325333">
    <property type="component" value="Unassembled WGS sequence"/>
</dbReference>
<dbReference type="AlphaFoldDB" id="A0A060DTP5"/>
<dbReference type="Proteomes" id="UP000027186">
    <property type="component" value="Plasmid AbAZ39_p1"/>
</dbReference>
<dbReference type="InterPro" id="IPR052022">
    <property type="entry name" value="26kDa_periplasmic_antigen"/>
</dbReference>
<proteinExistence type="predicted"/>
<dbReference type="InterPro" id="IPR016907">
    <property type="entry name" value="UCP029033"/>
</dbReference>
<dbReference type="EMBL" id="VEWN01000005">
    <property type="protein sequence ID" value="KAA1055807.1"/>
    <property type="molecule type" value="Genomic_DNA"/>
</dbReference>
<evidence type="ECO:0008006" key="5">
    <source>
        <dbReference type="Google" id="ProtNLM"/>
    </source>
</evidence>
<evidence type="ECO:0000313" key="3">
    <source>
        <dbReference type="Proteomes" id="UP000027186"/>
    </source>
</evidence>
<dbReference type="PANTHER" id="PTHR34387:SF2">
    <property type="entry name" value="SLR1258 PROTEIN"/>
    <property type="match status" value="1"/>
</dbReference>
<gene>
    <name evidence="1" type="ORF">ABAZ39_21710</name>
    <name evidence="2" type="ORF">FH063_004782</name>
</gene>
<dbReference type="KEGG" id="abq:ABAZ39_21710"/>
<geneLocation type="plasmid" evidence="1 3">
    <name>AbAZ39_p1</name>
</geneLocation>
<dbReference type="GO" id="GO:0006974">
    <property type="term" value="P:DNA damage response"/>
    <property type="evidence" value="ECO:0007669"/>
    <property type="project" value="TreeGrafter"/>
</dbReference>
<evidence type="ECO:0000313" key="4">
    <source>
        <dbReference type="Proteomes" id="UP000325333"/>
    </source>
</evidence>
<accession>A0A060DTP5</accession>